<comment type="caution">
    <text evidence="22">The sequence shown here is derived from an EMBL/GenBank/DDBJ whole genome shotgun (WGS) entry which is preliminary data.</text>
</comment>
<feature type="domain" description="Alanine dehydrogenase/pyridine nucleotide transhydrogenase NAD(H)-binding" evidence="20">
    <location>
        <begin position="174"/>
        <end position="338"/>
    </location>
</feature>
<dbReference type="PANTHER" id="PTHR10160">
    <property type="entry name" value="NAD(P) TRANSHYDROGENASE"/>
    <property type="match status" value="1"/>
</dbReference>
<keyword evidence="23" id="KW-1185">Reference proteome</keyword>
<feature type="transmembrane region" description="Helical" evidence="19">
    <location>
        <begin position="452"/>
        <end position="471"/>
    </location>
</feature>
<evidence type="ECO:0000256" key="4">
    <source>
        <dbReference type="ARBA" id="ARBA00012943"/>
    </source>
</evidence>
<dbReference type="Pfam" id="PF12769">
    <property type="entry name" value="PNTB_4TM"/>
    <property type="match status" value="1"/>
</dbReference>
<keyword evidence="7 19" id="KW-0812">Transmembrane</keyword>
<feature type="transmembrane region" description="Helical" evidence="19">
    <location>
        <begin position="483"/>
        <end position="502"/>
    </location>
</feature>
<dbReference type="SMART" id="SM01003">
    <property type="entry name" value="AlaDh_PNT_N"/>
    <property type="match status" value="1"/>
</dbReference>
<dbReference type="InterPro" id="IPR007698">
    <property type="entry name" value="AlaDH/PNT_NAD(H)-bd"/>
</dbReference>
<evidence type="ECO:0000256" key="3">
    <source>
        <dbReference type="ARBA" id="ARBA00005689"/>
    </source>
</evidence>
<dbReference type="GO" id="GO:0008750">
    <property type="term" value="F:proton-translocating NAD(P)+ transhydrogenase activity"/>
    <property type="evidence" value="ECO:0007669"/>
    <property type="project" value="UniProtKB-EC"/>
</dbReference>
<evidence type="ECO:0000256" key="6">
    <source>
        <dbReference type="ARBA" id="ARBA00022519"/>
    </source>
</evidence>
<evidence type="ECO:0000256" key="5">
    <source>
        <dbReference type="ARBA" id="ARBA00022475"/>
    </source>
</evidence>
<evidence type="ECO:0000256" key="19">
    <source>
        <dbReference type="SAM" id="Phobius"/>
    </source>
</evidence>
<dbReference type="Pfam" id="PF01262">
    <property type="entry name" value="AlaDh_PNT_C"/>
    <property type="match status" value="1"/>
</dbReference>
<evidence type="ECO:0000256" key="16">
    <source>
        <dbReference type="ARBA" id="ARBA00079788"/>
    </source>
</evidence>
<dbReference type="InterPro" id="IPR007886">
    <property type="entry name" value="AlaDH/PNT_N"/>
</dbReference>
<keyword evidence="13 19" id="KW-0472">Membrane</keyword>
<evidence type="ECO:0000256" key="8">
    <source>
        <dbReference type="ARBA" id="ARBA00022741"/>
    </source>
</evidence>
<evidence type="ECO:0000256" key="2">
    <source>
        <dbReference type="ARBA" id="ARBA00004429"/>
    </source>
</evidence>
<dbReference type="SUPFAM" id="SSF52283">
    <property type="entry name" value="Formate/glycerate dehydrogenase catalytic domain-like"/>
    <property type="match status" value="1"/>
</dbReference>
<dbReference type="GO" id="GO:0016491">
    <property type="term" value="F:oxidoreductase activity"/>
    <property type="evidence" value="ECO:0007669"/>
    <property type="project" value="UniProtKB-KW"/>
</dbReference>
<dbReference type="Gene3D" id="3.40.50.720">
    <property type="entry name" value="NAD(P)-binding Rossmann-like Domain"/>
    <property type="match status" value="2"/>
</dbReference>
<gene>
    <name evidence="22" type="primary">pntA</name>
    <name evidence="22" type="ORF">DXZ20_03200</name>
</gene>
<dbReference type="SUPFAM" id="SSF51735">
    <property type="entry name" value="NAD(P)-binding Rossmann-fold domains"/>
    <property type="match status" value="1"/>
</dbReference>
<comment type="subcellular location">
    <subcellularLocation>
        <location evidence="2">Cell inner membrane</location>
        <topology evidence="2">Multi-pass membrane protein</topology>
    </subcellularLocation>
</comment>
<protein>
    <recommendedName>
        <fullName evidence="15">NAD(P) transhydrogenase subunit alpha</fullName>
        <ecNumber evidence="4">7.1.1.1</ecNumber>
    </recommendedName>
    <alternativeName>
        <fullName evidence="17">Nicotinamide nucleotide transhydrogenase subunit alpha</fullName>
    </alternativeName>
    <alternativeName>
        <fullName evidence="16">Pyridine nucleotide transhydrogenase subunit alpha</fullName>
    </alternativeName>
</protein>
<evidence type="ECO:0000256" key="1">
    <source>
        <dbReference type="ARBA" id="ARBA00003943"/>
    </source>
</evidence>
<evidence type="ECO:0000256" key="18">
    <source>
        <dbReference type="SAM" id="MobiDB-lite"/>
    </source>
</evidence>
<dbReference type="InterPro" id="IPR026255">
    <property type="entry name" value="NADP_transhyd_a"/>
</dbReference>
<feature type="transmembrane region" description="Helical" evidence="19">
    <location>
        <begin position="429"/>
        <end position="446"/>
    </location>
</feature>
<evidence type="ECO:0000256" key="13">
    <source>
        <dbReference type="ARBA" id="ARBA00023136"/>
    </source>
</evidence>
<dbReference type="EMBL" id="QXHD01000003">
    <property type="protein sequence ID" value="NEZ54715.1"/>
    <property type="molecule type" value="Genomic_DNA"/>
</dbReference>
<evidence type="ECO:0000313" key="23">
    <source>
        <dbReference type="Proteomes" id="UP000481033"/>
    </source>
</evidence>
<dbReference type="EC" id="7.1.1.1" evidence="4"/>
<evidence type="ECO:0000256" key="17">
    <source>
        <dbReference type="ARBA" id="ARBA00083734"/>
    </source>
</evidence>
<keyword evidence="12" id="KW-0520">NAD</keyword>
<dbReference type="Pfam" id="PF05222">
    <property type="entry name" value="AlaDh_PNT_N"/>
    <property type="match status" value="1"/>
</dbReference>
<comment type="similarity">
    <text evidence="3">Belongs to the AlaDH/PNT family.</text>
</comment>
<dbReference type="InterPro" id="IPR024605">
    <property type="entry name" value="NADP_transhyd_a_C"/>
</dbReference>
<evidence type="ECO:0000259" key="21">
    <source>
        <dbReference type="SMART" id="SM01003"/>
    </source>
</evidence>
<evidence type="ECO:0000256" key="11">
    <source>
        <dbReference type="ARBA" id="ARBA00022989"/>
    </source>
</evidence>
<evidence type="ECO:0000256" key="15">
    <source>
        <dbReference type="ARBA" id="ARBA00071831"/>
    </source>
</evidence>
<evidence type="ECO:0000256" key="9">
    <source>
        <dbReference type="ARBA" id="ARBA00022857"/>
    </source>
</evidence>
<reference evidence="22 23" key="1">
    <citation type="journal article" date="2020" name="Microb. Ecol.">
        <title>Ecogenomics of the Marine Benthic Filamentous Cyanobacterium Adonisia.</title>
        <authorList>
            <person name="Walter J.M."/>
            <person name="Coutinho F.H."/>
            <person name="Leomil L."/>
            <person name="Hargreaves P.I."/>
            <person name="Campeao M.E."/>
            <person name="Vieira V.V."/>
            <person name="Silva B.S."/>
            <person name="Fistarol G.O."/>
            <person name="Salomon P.S."/>
            <person name="Sawabe T."/>
            <person name="Mino S."/>
            <person name="Hosokawa M."/>
            <person name="Miyashita H."/>
            <person name="Maruyama F."/>
            <person name="van Verk M.C."/>
            <person name="Dutilh B.E."/>
            <person name="Thompson C.C."/>
            <person name="Thompson F.L."/>
        </authorList>
    </citation>
    <scope>NUCLEOTIDE SEQUENCE [LARGE SCALE GENOMIC DNA]</scope>
    <source>
        <strain evidence="22 23">CCMR0081</strain>
    </source>
</reference>
<feature type="region of interest" description="Disordered" evidence="18">
    <location>
        <begin position="1"/>
        <end position="25"/>
    </location>
</feature>
<dbReference type="GO" id="GO:0005886">
    <property type="term" value="C:plasma membrane"/>
    <property type="evidence" value="ECO:0007669"/>
    <property type="project" value="UniProtKB-SubCell"/>
</dbReference>
<keyword evidence="11 19" id="KW-1133">Transmembrane helix</keyword>
<sequence>MTIALDQGAVDQQASHLERPKRVGIPKEVTPGECRIAATPKTVKKLQSLGFDVLIEQGAGERAEFSDHAYREAGCEVIANAIELWQQADIVLKVQPPSHNHELNCHETELAHDGQTLISFLWPAQNADLINQLAAKQVTALAMDSVPRISRAQKMDALSSMANVAGYRAVIEAANNFGRFFTGQITAAGKVPPAKVLVIGAGVAGLAAIGAAKSLGAIVRAFDTRPVVKEQVESMGAEFLELNFAEDGTGTGGYAKVMSKEFIEAEMALFAEQAKEVDIIITTALIPGKKAPLLVTKDTVELMKPGSVIVDMAAEQGGNCEVSRAGEVYRHQGVTIVGLTDLASRMAGQSSQLYGMNLYHLLNDMGGSDGYTVNVDDEVVRGALVSHEGQVTWPAPKPEKPAPPKVEAKGEESTEVEEVAAAPKFSLPWQWIGVAFAALALIGIGIGAPSSFLSHFTVFILACFVGWQVIWNVSPSLHTPLMSVTNAISGIIIIGGMLQISGKPMSPTVILGAIAIFIGTINIAGGFLVTQRMLKMFRK</sequence>
<evidence type="ECO:0000256" key="7">
    <source>
        <dbReference type="ARBA" id="ARBA00022692"/>
    </source>
</evidence>
<feature type="region of interest" description="Disordered" evidence="18">
    <location>
        <begin position="393"/>
        <end position="412"/>
    </location>
</feature>
<dbReference type="NCBIfam" id="TIGR00561">
    <property type="entry name" value="pntA"/>
    <property type="match status" value="1"/>
</dbReference>
<dbReference type="AlphaFoldDB" id="A0A6M0RES9"/>
<dbReference type="NCBIfam" id="NF006942">
    <property type="entry name" value="PRK09424.1"/>
    <property type="match status" value="1"/>
</dbReference>
<proteinExistence type="inferred from homology"/>
<dbReference type="GO" id="GO:0050661">
    <property type="term" value="F:NADP binding"/>
    <property type="evidence" value="ECO:0007669"/>
    <property type="project" value="TreeGrafter"/>
</dbReference>
<dbReference type="PANTHER" id="PTHR10160:SF19">
    <property type="entry name" value="PROTON-TRANSLOCATING NAD(P)(+) TRANSHYDROGENASE"/>
    <property type="match status" value="1"/>
</dbReference>
<keyword evidence="5" id="KW-1003">Cell membrane</keyword>
<keyword evidence="8" id="KW-0547">Nucleotide-binding</keyword>
<dbReference type="FunFam" id="3.40.50.720:FF:000028">
    <property type="entry name" value="NAD(P) transhydrogenase subunit alpha"/>
    <property type="match status" value="1"/>
</dbReference>
<dbReference type="InterPro" id="IPR036291">
    <property type="entry name" value="NAD(P)-bd_dom_sf"/>
</dbReference>
<comment type="function">
    <text evidence="1">The transhydrogenation between NADH and NADP is coupled to respiration and ATP hydrolysis and functions as a proton pump across the membrane.</text>
</comment>
<evidence type="ECO:0000256" key="14">
    <source>
        <dbReference type="ARBA" id="ARBA00048202"/>
    </source>
</evidence>
<dbReference type="Proteomes" id="UP000481033">
    <property type="component" value="Unassembled WGS sequence"/>
</dbReference>
<dbReference type="CDD" id="cd05304">
    <property type="entry name" value="Rubrum_tdh"/>
    <property type="match status" value="1"/>
</dbReference>
<dbReference type="PROSITE" id="PS00837">
    <property type="entry name" value="ALADH_PNT_2"/>
    <property type="match status" value="1"/>
</dbReference>
<name>A0A6M0RES9_9CYAN</name>
<evidence type="ECO:0000313" key="22">
    <source>
        <dbReference type="EMBL" id="NEZ54715.1"/>
    </source>
</evidence>
<dbReference type="SMART" id="SM01002">
    <property type="entry name" value="AlaDh_PNT_C"/>
    <property type="match status" value="1"/>
</dbReference>
<evidence type="ECO:0000259" key="20">
    <source>
        <dbReference type="SMART" id="SM01002"/>
    </source>
</evidence>
<keyword evidence="10" id="KW-1278">Translocase</keyword>
<keyword evidence="6" id="KW-0997">Cell inner membrane</keyword>
<dbReference type="InterPro" id="IPR008143">
    <property type="entry name" value="Ala_DH/PNT_CS2"/>
</dbReference>
<organism evidence="22 23">
    <name type="scientific">Adonisia turfae CCMR0081</name>
    <dbReference type="NCBI Taxonomy" id="2292702"/>
    <lineage>
        <taxon>Bacteria</taxon>
        <taxon>Bacillati</taxon>
        <taxon>Cyanobacteriota</taxon>
        <taxon>Adonisia</taxon>
        <taxon>Adonisia turfae</taxon>
    </lineage>
</organism>
<feature type="transmembrane region" description="Helical" evidence="19">
    <location>
        <begin position="508"/>
        <end position="529"/>
    </location>
</feature>
<evidence type="ECO:0000256" key="12">
    <source>
        <dbReference type="ARBA" id="ARBA00023027"/>
    </source>
</evidence>
<dbReference type="PIRSF" id="PIRSF000203">
    <property type="entry name" value="NADP_transhydrogenase_alpha"/>
    <property type="match status" value="1"/>
</dbReference>
<comment type="catalytic activity">
    <reaction evidence="14">
        <text>NAD(+) + NADPH + H(+)(in) = NADH + NADP(+) + H(+)(out)</text>
        <dbReference type="Rhea" id="RHEA:47992"/>
        <dbReference type="ChEBI" id="CHEBI:15378"/>
        <dbReference type="ChEBI" id="CHEBI:57540"/>
        <dbReference type="ChEBI" id="CHEBI:57783"/>
        <dbReference type="ChEBI" id="CHEBI:57945"/>
        <dbReference type="ChEBI" id="CHEBI:58349"/>
        <dbReference type="EC" id="7.1.1.1"/>
    </reaction>
</comment>
<dbReference type="RefSeq" id="WP_163665731.1">
    <property type="nucleotide sequence ID" value="NZ_QXHD01000003.1"/>
</dbReference>
<feature type="compositionally biased region" description="Basic and acidic residues" evidence="18">
    <location>
        <begin position="397"/>
        <end position="412"/>
    </location>
</feature>
<evidence type="ECO:0000256" key="10">
    <source>
        <dbReference type="ARBA" id="ARBA00022967"/>
    </source>
</evidence>
<feature type="domain" description="Alanine dehydrogenase/pyridine nucleotide transhydrogenase N-terminal" evidence="21">
    <location>
        <begin position="24"/>
        <end position="165"/>
    </location>
</feature>
<accession>A0A6M0RES9</accession>
<keyword evidence="9" id="KW-0521">NADP</keyword>
<dbReference type="GO" id="GO:0006740">
    <property type="term" value="P:NADPH regeneration"/>
    <property type="evidence" value="ECO:0007669"/>
    <property type="project" value="TreeGrafter"/>
</dbReference>
<keyword evidence="22" id="KW-0560">Oxidoreductase</keyword>